<dbReference type="PANTHER" id="PTHR42866">
    <property type="entry name" value="3-DEOXY-MANNO-OCTULOSONATE CYTIDYLYLTRANSFERASE"/>
    <property type="match status" value="1"/>
</dbReference>
<evidence type="ECO:0000256" key="1">
    <source>
        <dbReference type="ARBA" id="ARBA00022679"/>
    </source>
</evidence>
<evidence type="ECO:0000313" key="4">
    <source>
        <dbReference type="EMBL" id="GAJ29021.1"/>
    </source>
</evidence>
<reference evidence="4 5" key="2">
    <citation type="journal article" date="2014" name="FEMS Microbiol. Lett.">
        <title>Draft genomic DNA sequence of the facultatively methylotrophic bacterium Acidomonas methanolica type strain MB58.</title>
        <authorList>
            <person name="Higashiura N."/>
            <person name="Hadano H."/>
            <person name="Hirakawa H."/>
            <person name="Matsutani M."/>
            <person name="Takabe S."/>
            <person name="Matsushita K."/>
            <person name="Azuma Y."/>
        </authorList>
    </citation>
    <scope>NUCLEOTIDE SEQUENCE [LARGE SCALE GENOMIC DNA]</scope>
    <source>
        <strain evidence="4 5">MB58</strain>
    </source>
</reference>
<dbReference type="AlphaFoldDB" id="A0A023D5E9"/>
<dbReference type="EMBL" id="BAND01000041">
    <property type="protein sequence ID" value="GAJ29021.1"/>
    <property type="molecule type" value="Genomic_DNA"/>
</dbReference>
<proteinExistence type="predicted"/>
<dbReference type="Pfam" id="PF02348">
    <property type="entry name" value="CTP_transf_3"/>
    <property type="match status" value="1"/>
</dbReference>
<dbReference type="NCBIfam" id="NF003948">
    <property type="entry name" value="PRK05450.1-1"/>
    <property type="match status" value="1"/>
</dbReference>
<keyword evidence="3" id="KW-0448">Lipopolysaccharide biosynthesis</keyword>
<keyword evidence="1 4" id="KW-0808">Transferase</keyword>
<accession>A0A023D5E9</accession>
<sequence length="249" mass="26593">MNPIIVIPTRMASTRLPGKPLAGIGGEPMIRRVVRRALAAELGPVVVAAAETEIAEAVAQPGVRVVLTDPALPSGSDRVHAAVEAVDAAGLHDVVVNLQGDLPLFPPDDLRRVLLPLERGEYDLATLVARVTEEREIAASSVVKAACAFTEGDDVARALYFSRIAVPWGEGPLWHHIGVYGWRRAALRRFVSLPPSPLELRESLEQLRALEAGMAVGCAAIARAPLGVDTPEDLERVRAVVALTEKDVP</sequence>
<dbReference type="NCBIfam" id="NF003952">
    <property type="entry name" value="PRK05450.1-5"/>
    <property type="match status" value="1"/>
</dbReference>
<dbReference type="InterPro" id="IPR029044">
    <property type="entry name" value="Nucleotide-diphossugar_trans"/>
</dbReference>
<evidence type="ECO:0000256" key="2">
    <source>
        <dbReference type="ARBA" id="ARBA00022695"/>
    </source>
</evidence>
<dbReference type="PANTHER" id="PTHR42866:SF2">
    <property type="entry name" value="3-DEOXY-MANNO-OCTULOSONATE CYTIDYLYLTRANSFERASE, MITOCHONDRIAL"/>
    <property type="match status" value="1"/>
</dbReference>
<protein>
    <submittedName>
        <fullName evidence="4">3-deoxy-D-manno-octulosonate cytidylyltransferase</fullName>
    </submittedName>
</protein>
<dbReference type="SUPFAM" id="SSF53448">
    <property type="entry name" value="Nucleotide-diphospho-sugar transferases"/>
    <property type="match status" value="1"/>
</dbReference>
<evidence type="ECO:0000313" key="5">
    <source>
        <dbReference type="Proteomes" id="UP000019760"/>
    </source>
</evidence>
<dbReference type="OrthoDB" id="9815559at2"/>
<dbReference type="RefSeq" id="WP_042058306.1">
    <property type="nucleotide sequence ID" value="NZ_BAND01000041.1"/>
</dbReference>
<dbReference type="GO" id="GO:0009103">
    <property type="term" value="P:lipopolysaccharide biosynthetic process"/>
    <property type="evidence" value="ECO:0007669"/>
    <property type="project" value="UniProtKB-KW"/>
</dbReference>
<keyword evidence="2 4" id="KW-0548">Nucleotidyltransferase</keyword>
<keyword evidence="5" id="KW-1185">Reference proteome</keyword>
<name>A0A023D5E9_ACIMT</name>
<reference evidence="5" key="1">
    <citation type="journal article" date="2014" name="FEMS Microbiol. Lett.">
        <title>Draft Genomic DNA Sequence of the Facultatively Methylotrophic Bacterium Acidomonas methanolica type strain MB58.</title>
        <authorList>
            <person name="Higashiura N."/>
            <person name="Hadano H."/>
            <person name="Hirakawa H."/>
            <person name="Matsutani M."/>
            <person name="Takabe S."/>
            <person name="Matsushita K."/>
            <person name="Azuma Y."/>
        </authorList>
    </citation>
    <scope>NUCLEOTIDE SEQUENCE [LARGE SCALE GENOMIC DNA]</scope>
    <source>
        <strain evidence="5">MB58</strain>
    </source>
</reference>
<comment type="caution">
    <text evidence="4">The sequence shown here is derived from an EMBL/GenBank/DDBJ whole genome shotgun (WGS) entry which is preliminary data.</text>
</comment>
<gene>
    <name evidence="4" type="ORF">Amme_041_055</name>
</gene>
<evidence type="ECO:0000256" key="3">
    <source>
        <dbReference type="ARBA" id="ARBA00022985"/>
    </source>
</evidence>
<organism evidence="4 5">
    <name type="scientific">Acidomonas methanolica NBRC 104435</name>
    <dbReference type="NCBI Taxonomy" id="1231351"/>
    <lineage>
        <taxon>Bacteria</taxon>
        <taxon>Pseudomonadati</taxon>
        <taxon>Pseudomonadota</taxon>
        <taxon>Alphaproteobacteria</taxon>
        <taxon>Acetobacterales</taxon>
        <taxon>Acetobacteraceae</taxon>
        <taxon>Acidomonas</taxon>
    </lineage>
</organism>
<dbReference type="Proteomes" id="UP000019760">
    <property type="component" value="Unassembled WGS sequence"/>
</dbReference>
<dbReference type="GO" id="GO:0008690">
    <property type="term" value="F:3-deoxy-manno-octulosonate cytidylyltransferase activity"/>
    <property type="evidence" value="ECO:0007669"/>
    <property type="project" value="TreeGrafter"/>
</dbReference>
<dbReference type="Gene3D" id="3.90.550.10">
    <property type="entry name" value="Spore Coat Polysaccharide Biosynthesis Protein SpsA, Chain A"/>
    <property type="match status" value="1"/>
</dbReference>
<dbReference type="InterPro" id="IPR003329">
    <property type="entry name" value="Cytidylyl_trans"/>
</dbReference>
<dbReference type="GO" id="GO:0005829">
    <property type="term" value="C:cytosol"/>
    <property type="evidence" value="ECO:0007669"/>
    <property type="project" value="TreeGrafter"/>
</dbReference>